<organism evidence="2 3">
    <name type="scientific">Dillenia turbinata</name>
    <dbReference type="NCBI Taxonomy" id="194707"/>
    <lineage>
        <taxon>Eukaryota</taxon>
        <taxon>Viridiplantae</taxon>
        <taxon>Streptophyta</taxon>
        <taxon>Embryophyta</taxon>
        <taxon>Tracheophyta</taxon>
        <taxon>Spermatophyta</taxon>
        <taxon>Magnoliopsida</taxon>
        <taxon>eudicotyledons</taxon>
        <taxon>Gunneridae</taxon>
        <taxon>Pentapetalae</taxon>
        <taxon>Dilleniales</taxon>
        <taxon>Dilleniaceae</taxon>
        <taxon>Dillenia</taxon>
    </lineage>
</organism>
<sequence>MEPILFISSPKPTPTSVLPLSCKSSFPAKPKLSLKTDLSLSSNSTGKSVFWGKSLILHRNSVELGNSRKPHLGFHPVRAVVKRRKELTFDNVIQRDKKLKLVLKIRKILVGQPDRTMSLTDLGRFRRELGLILLEKIAHLRTYLGLPLEFRDTTCQRYPQYFKVVPTERGRALELTHWDPELAVSAAELAEEENRAREIEERNLIIDRPPKFNMVKLPKGLKLSKGEMRRISQFRDMPYISPYSDFSGFKSGTPEKEKHACGVVHEMLSLTLIEKDRLLLIKEKLRSLVSVPRFRGRVAPKQESVGADGPKELEDESDLNGHSSLYKRHILAYCLTSVVILYSFVSTISCMLLFSFLPNVDYQVLNWIVDIWGMEEAGILAHMLQQSQFLSSNILMETLLELKGIEQDVQTAGILCFRIIISHFRNKVERQRGKFLVCILWHQQSYRRKMLHGSVIDPMLESNVCCFHSAIRAKLWGSPPSLSLSDASIYAYKRLSPAPDMGGAGSVSSRIVGWSKDRRNRQFRLSSHKNQHHTHAKTTLSVRILSSVLFEWGLFLLYRNVMYCGLSLYWNLGLLLLSAKDLNVSSLYRINVRCLHRIFLVYLLHSGHHQLLAVTAINLVLKGEVQSNKIVSMDRIMIKNVHRKKYSATVRFTDYFDATLYKDVHLGIEPSTAAPTYLARMRFPYPDSCEVPQNV</sequence>
<name>A0AAN8V252_9MAGN</name>
<dbReference type="PANTHER" id="PTHR31476:SF4">
    <property type="entry name" value="PROTEIN WHAT'S THIS FACTOR 1 HOMOLOG, CHLOROPLASTIC"/>
    <property type="match status" value="1"/>
</dbReference>
<dbReference type="PANTHER" id="PTHR31476">
    <property type="entry name" value="PROTEIN WHAT'S THIS FACTOR 1 HOMOLOG, CHLOROPLASTIC"/>
    <property type="match status" value="1"/>
</dbReference>
<evidence type="ECO:0000313" key="3">
    <source>
        <dbReference type="Proteomes" id="UP001370490"/>
    </source>
</evidence>
<feature type="domain" description="PORR" evidence="1">
    <location>
        <begin position="85"/>
        <end position="131"/>
    </location>
</feature>
<dbReference type="EMBL" id="JBAMMX010000021">
    <property type="protein sequence ID" value="KAK6920023.1"/>
    <property type="molecule type" value="Genomic_DNA"/>
</dbReference>
<accession>A0AAN8V252</accession>
<keyword evidence="3" id="KW-1185">Reference proteome</keyword>
<protein>
    <submittedName>
        <fullName evidence="2">Plant organelle RNA recognition domain</fullName>
    </submittedName>
</protein>
<reference evidence="2 3" key="1">
    <citation type="submission" date="2023-12" db="EMBL/GenBank/DDBJ databases">
        <title>A high-quality genome assembly for Dillenia turbinata (Dilleniales).</title>
        <authorList>
            <person name="Chanderbali A."/>
        </authorList>
    </citation>
    <scope>NUCLEOTIDE SEQUENCE [LARGE SCALE GENOMIC DNA]</scope>
    <source>
        <strain evidence="2">LSX21</strain>
        <tissue evidence="2">Leaf</tissue>
    </source>
</reference>
<proteinExistence type="predicted"/>
<dbReference type="Pfam" id="PF11955">
    <property type="entry name" value="PORR"/>
    <property type="match status" value="2"/>
</dbReference>
<evidence type="ECO:0000313" key="2">
    <source>
        <dbReference type="EMBL" id="KAK6920023.1"/>
    </source>
</evidence>
<gene>
    <name evidence="2" type="ORF">RJ641_015927</name>
</gene>
<comment type="caution">
    <text evidence="2">The sequence shown here is derived from an EMBL/GenBank/DDBJ whole genome shotgun (WGS) entry which is preliminary data.</text>
</comment>
<dbReference type="AlphaFoldDB" id="A0AAN8V252"/>
<dbReference type="GO" id="GO:0003723">
    <property type="term" value="F:RNA binding"/>
    <property type="evidence" value="ECO:0007669"/>
    <property type="project" value="InterPro"/>
</dbReference>
<evidence type="ECO:0000259" key="1">
    <source>
        <dbReference type="Pfam" id="PF11955"/>
    </source>
</evidence>
<feature type="domain" description="PORR" evidence="1">
    <location>
        <begin position="132"/>
        <end position="274"/>
    </location>
</feature>
<dbReference type="InterPro" id="IPR021099">
    <property type="entry name" value="PORR_domain"/>
</dbReference>
<dbReference type="Proteomes" id="UP001370490">
    <property type="component" value="Unassembled WGS sequence"/>
</dbReference>
<dbReference type="InterPro" id="IPR045040">
    <property type="entry name" value="PORR_fam"/>
</dbReference>